<organism evidence="1 2">
    <name type="scientific">Portunus trituberculatus</name>
    <name type="common">Swimming crab</name>
    <name type="synonym">Neptunus trituberculatus</name>
    <dbReference type="NCBI Taxonomy" id="210409"/>
    <lineage>
        <taxon>Eukaryota</taxon>
        <taxon>Metazoa</taxon>
        <taxon>Ecdysozoa</taxon>
        <taxon>Arthropoda</taxon>
        <taxon>Crustacea</taxon>
        <taxon>Multicrustacea</taxon>
        <taxon>Malacostraca</taxon>
        <taxon>Eumalacostraca</taxon>
        <taxon>Eucarida</taxon>
        <taxon>Decapoda</taxon>
        <taxon>Pleocyemata</taxon>
        <taxon>Brachyura</taxon>
        <taxon>Eubrachyura</taxon>
        <taxon>Portunoidea</taxon>
        <taxon>Portunidae</taxon>
        <taxon>Portuninae</taxon>
        <taxon>Portunus</taxon>
    </lineage>
</organism>
<proteinExistence type="predicted"/>
<reference evidence="1 2" key="1">
    <citation type="submission" date="2019-05" db="EMBL/GenBank/DDBJ databases">
        <title>Another draft genome of Portunus trituberculatus and its Hox gene families provides insights of decapod evolution.</title>
        <authorList>
            <person name="Jeong J.-H."/>
            <person name="Song I."/>
            <person name="Kim S."/>
            <person name="Choi T."/>
            <person name="Kim D."/>
            <person name="Ryu S."/>
            <person name="Kim W."/>
        </authorList>
    </citation>
    <scope>NUCLEOTIDE SEQUENCE [LARGE SCALE GENOMIC DNA]</scope>
    <source>
        <tissue evidence="1">Muscle</tissue>
    </source>
</reference>
<dbReference type="EMBL" id="VSRR010099703">
    <property type="protein sequence ID" value="MPC94736.1"/>
    <property type="molecule type" value="Genomic_DNA"/>
</dbReference>
<comment type="caution">
    <text evidence="1">The sequence shown here is derived from an EMBL/GenBank/DDBJ whole genome shotgun (WGS) entry which is preliminary data.</text>
</comment>
<dbReference type="Proteomes" id="UP000324222">
    <property type="component" value="Unassembled WGS sequence"/>
</dbReference>
<accession>A0A5B7JKJ8</accession>
<evidence type="ECO:0000313" key="1">
    <source>
        <dbReference type="EMBL" id="MPC94736.1"/>
    </source>
</evidence>
<name>A0A5B7JKJ8_PORTR</name>
<sequence>MVMEREGAGDGAAGGWWLGGGWWRRQKARQMPLALDSRSHFITG</sequence>
<evidence type="ECO:0000313" key="2">
    <source>
        <dbReference type="Proteomes" id="UP000324222"/>
    </source>
</evidence>
<dbReference type="AlphaFoldDB" id="A0A5B7JKJ8"/>
<protein>
    <submittedName>
        <fullName evidence="1">Uncharacterized protein</fullName>
    </submittedName>
</protein>
<keyword evidence="2" id="KW-1185">Reference proteome</keyword>
<gene>
    <name evidence="1" type="ORF">E2C01_089917</name>
</gene>